<dbReference type="Proteomes" id="UP000030754">
    <property type="component" value="Unassembled WGS sequence"/>
</dbReference>
<sequence length="101" mass="11437">MQSQRRAAGNYQWGPSGGPTGPYPLGAVFAFLRAMPLLLVPLVLFFLVYRMALAKARQGEQPLTPIFRDELGRAFFIDSRGRQFRVMEFDLLYPTSGDPRQ</sequence>
<evidence type="ECO:0000256" key="1">
    <source>
        <dbReference type="SAM" id="Phobius"/>
    </source>
</evidence>
<evidence type="ECO:0000313" key="3">
    <source>
        <dbReference type="Proteomes" id="UP000030754"/>
    </source>
</evidence>
<dbReference type="GeneID" id="25470767"/>
<reference evidence="2" key="2">
    <citation type="submission" date="2013-10" db="EMBL/GenBank/DDBJ databases">
        <authorList>
            <person name="Aslett M."/>
        </authorList>
    </citation>
    <scope>NUCLEOTIDE SEQUENCE [LARGE SCALE GENOMIC DNA]</scope>
    <source>
        <strain evidence="2">Houghton</strain>
    </source>
</reference>
<evidence type="ECO:0000313" key="2">
    <source>
        <dbReference type="EMBL" id="CDJ62122.1"/>
    </source>
</evidence>
<keyword evidence="1" id="KW-1133">Transmembrane helix</keyword>
<reference evidence="2" key="1">
    <citation type="submission" date="2013-10" db="EMBL/GenBank/DDBJ databases">
        <title>Genomic analysis of the causative agents of coccidiosis in chickens.</title>
        <authorList>
            <person name="Reid A.J."/>
            <person name="Blake D."/>
            <person name="Billington K."/>
            <person name="Browne H."/>
            <person name="Dunn M."/>
            <person name="Hung S."/>
            <person name="Kawahara F."/>
            <person name="Miranda-Saavedra D."/>
            <person name="Mourier T."/>
            <person name="Nagra H."/>
            <person name="Otto T.D."/>
            <person name="Rawlings N."/>
            <person name="Sanchez A."/>
            <person name="Sanders M."/>
            <person name="Subramaniam C."/>
            <person name="Tay Y."/>
            <person name="Dear P."/>
            <person name="Doerig C."/>
            <person name="Gruber A."/>
            <person name="Parkinson J."/>
            <person name="Shirley M."/>
            <person name="Wan K.L."/>
            <person name="Berriman M."/>
            <person name="Tomley F."/>
            <person name="Pain A."/>
        </authorList>
    </citation>
    <scope>NUCLEOTIDE SEQUENCE [LARGE SCALE GENOMIC DNA]</scope>
    <source>
        <strain evidence="2">Houghton</strain>
    </source>
</reference>
<gene>
    <name evidence="2" type="ORF">ENH_00005760</name>
</gene>
<dbReference type="OrthoDB" id="10250354at2759"/>
<keyword evidence="3" id="KW-1185">Reference proteome</keyword>
<keyword evidence="1" id="KW-0812">Transmembrane</keyword>
<name>U6MD34_9EIME</name>
<organism evidence="2 3">
    <name type="scientific">Eimeria necatrix</name>
    <dbReference type="NCBI Taxonomy" id="51315"/>
    <lineage>
        <taxon>Eukaryota</taxon>
        <taxon>Sar</taxon>
        <taxon>Alveolata</taxon>
        <taxon>Apicomplexa</taxon>
        <taxon>Conoidasida</taxon>
        <taxon>Coccidia</taxon>
        <taxon>Eucoccidiorida</taxon>
        <taxon>Eimeriorina</taxon>
        <taxon>Eimeriidae</taxon>
        <taxon>Eimeria</taxon>
    </lineage>
</organism>
<dbReference type="VEuPathDB" id="ToxoDB:ENH_00005760"/>
<dbReference type="AlphaFoldDB" id="U6MD34"/>
<dbReference type="RefSeq" id="XP_013439484.1">
    <property type="nucleotide sequence ID" value="XM_013584030.1"/>
</dbReference>
<keyword evidence="1" id="KW-0472">Membrane</keyword>
<dbReference type="EMBL" id="HG722358">
    <property type="protein sequence ID" value="CDJ62122.1"/>
    <property type="molecule type" value="Genomic_DNA"/>
</dbReference>
<protein>
    <submittedName>
        <fullName evidence="2">DnaJ domain-containing protein, putative</fullName>
    </submittedName>
</protein>
<accession>U6MD34</accession>
<proteinExistence type="predicted"/>
<feature type="transmembrane region" description="Helical" evidence="1">
    <location>
        <begin position="23"/>
        <end position="49"/>
    </location>
</feature>